<evidence type="ECO:0000256" key="2">
    <source>
        <dbReference type="ARBA" id="ARBA00038209"/>
    </source>
</evidence>
<evidence type="ECO:0000256" key="3">
    <source>
        <dbReference type="ARBA" id="ARBA00038858"/>
    </source>
</evidence>
<dbReference type="EC" id="5.1.3.14" evidence="3"/>
<evidence type="ECO:0000256" key="1">
    <source>
        <dbReference type="ARBA" id="ARBA00023235"/>
    </source>
</evidence>
<evidence type="ECO:0000313" key="6">
    <source>
        <dbReference type="EMBL" id="ABG07427.1"/>
    </source>
</evidence>
<dbReference type="SUPFAM" id="SSF53756">
    <property type="entry name" value="UDP-Glycosyltransferase/glycogen phosphorylase"/>
    <property type="match status" value="1"/>
</dbReference>
<dbReference type="PANTHER" id="PTHR43174">
    <property type="entry name" value="UDP-N-ACETYLGLUCOSAMINE 2-EPIMERASE"/>
    <property type="match status" value="1"/>
</dbReference>
<dbReference type="NCBIfam" id="TIGR00236">
    <property type="entry name" value="wecB"/>
    <property type="match status" value="1"/>
</dbReference>
<proteinExistence type="inferred from homology"/>
<organism evidence="6">
    <name type="scientific">Mycobacterium sp. (strain MCS)</name>
    <dbReference type="NCBI Taxonomy" id="164756"/>
    <lineage>
        <taxon>Bacteria</taxon>
        <taxon>Bacillati</taxon>
        <taxon>Actinomycetota</taxon>
        <taxon>Actinomycetes</taxon>
        <taxon>Mycobacteriales</taxon>
        <taxon>Mycobacteriaceae</taxon>
        <taxon>Mycobacterium</taxon>
    </lineage>
</organism>
<accession>A0A5Q5BGS4</accession>
<feature type="domain" description="UDP-N-acetylglucosamine 2-epimerase" evidence="5">
    <location>
        <begin position="30"/>
        <end position="371"/>
    </location>
</feature>
<dbReference type="KEGG" id="mmc:Mmcs_1315"/>
<keyword evidence="1 4" id="KW-0413">Isomerase</keyword>
<evidence type="ECO:0000259" key="5">
    <source>
        <dbReference type="Pfam" id="PF02350"/>
    </source>
</evidence>
<dbReference type="CDD" id="cd03786">
    <property type="entry name" value="GTB_UDP-GlcNAc_2-Epimerase"/>
    <property type="match status" value="1"/>
</dbReference>
<dbReference type="InterPro" id="IPR003331">
    <property type="entry name" value="UDP_GlcNAc_Epimerase_2_dom"/>
</dbReference>
<comment type="similarity">
    <text evidence="2 4">Belongs to the UDP-N-acetylglucosamine 2-epimerase family.</text>
</comment>
<dbReference type="PANTHER" id="PTHR43174:SF2">
    <property type="entry name" value="UDP-N-ACETYLGLUCOSAMINE 2-EPIMERASE"/>
    <property type="match status" value="1"/>
</dbReference>
<dbReference type="AlphaFoldDB" id="A0A5Q5BGS4"/>
<dbReference type="EMBL" id="CP000384">
    <property type="protein sequence ID" value="ABG07427.1"/>
    <property type="molecule type" value="Genomic_DNA"/>
</dbReference>
<protein>
    <recommendedName>
        <fullName evidence="3">UDP-N-acetylglucosamine 2-epimerase (non-hydrolyzing)</fullName>
        <ecNumber evidence="3">5.1.3.14</ecNumber>
    </recommendedName>
</protein>
<evidence type="ECO:0000256" key="4">
    <source>
        <dbReference type="RuleBase" id="RU003513"/>
    </source>
</evidence>
<name>A0A5Q5BGS4_MYCSS</name>
<gene>
    <name evidence="6" type="ordered locus">Mmcs_1315</name>
</gene>
<dbReference type="InterPro" id="IPR029767">
    <property type="entry name" value="WecB-like"/>
</dbReference>
<sequence length="387" mass="40790">MGGVTEVHLVAGTRPEAIKLAPLVPALRAQGMTPVFVASGQHPTMVHQALDAFGLEPDVTLSIDRGSGSQAELMAALTMKLEKHWQQRTPAAVVVQGDTTTVLAAAMVAFWAKLPIAHLEAGLRSHDLAAPFPEEGNRKLVGQISRLHLAPTARARANLEREGTPSADIVVTGNTVIDAVLGIAARGGPVTDSRVAAFVERARAGASRLVLVTAHRRESWGEPLDRVLNAVALLLEKYSDVEVVLPAHPNPAVAEQVRAVLGAHPRVLVTEPLAYPVLVGALAASTLVLSDSGGIQEEAPSFGVPVIVLREVTERMEAVDAGCAILVGTDRDAVLGNACRLLDDPDERTAMVSKGNPFGDGRAAERSAAAIAWMLGRTDGRPAEFRF</sequence>
<reference evidence="6" key="1">
    <citation type="submission" date="2006-06" db="EMBL/GenBank/DDBJ databases">
        <title>Complete sequence of chromosome of Mycobacterium sp. MCS.</title>
        <authorList>
            <consortium name="US DOE Joint Genome Institute"/>
            <person name="Copeland A."/>
            <person name="Lucas S."/>
            <person name="Lapidus A."/>
            <person name="Barry K."/>
            <person name="Detter J.C."/>
            <person name="Glavina del Rio T."/>
            <person name="Hammon N."/>
            <person name="Israni S."/>
            <person name="Dalin E."/>
            <person name="Tice H."/>
            <person name="Pitluck S."/>
            <person name="Martinez M."/>
            <person name="Schmutz J."/>
            <person name="Larimer F."/>
            <person name="Land M."/>
            <person name="Hauser L."/>
            <person name="Kyrpides N."/>
            <person name="Kim E."/>
            <person name="Miller C.D."/>
            <person name="Hughes J.E."/>
            <person name="Anderson A.J."/>
            <person name="Sims R.C."/>
            <person name="Richardson P."/>
        </authorList>
    </citation>
    <scope>NUCLEOTIDE SEQUENCE [LARGE SCALE GENOMIC DNA]</scope>
    <source>
        <strain evidence="6">MCS</strain>
    </source>
</reference>
<dbReference type="GO" id="GO:0008761">
    <property type="term" value="F:UDP-N-acetylglucosamine 2-epimerase activity"/>
    <property type="evidence" value="ECO:0007669"/>
    <property type="project" value="UniProtKB-EC"/>
</dbReference>
<dbReference type="Gene3D" id="3.40.50.2000">
    <property type="entry name" value="Glycogen Phosphorylase B"/>
    <property type="match status" value="2"/>
</dbReference>
<dbReference type="Pfam" id="PF02350">
    <property type="entry name" value="Epimerase_2"/>
    <property type="match status" value="1"/>
</dbReference>